<dbReference type="SUPFAM" id="SSF51182">
    <property type="entry name" value="RmlC-like cupins"/>
    <property type="match status" value="1"/>
</dbReference>
<sequence>MRILKHSDHKRMPWKNGQGVTEEVASFPPGSDISNFGWRLSIAHVGADGPFSVFAGIDRTIALLDGDGLCLDLPDSTKELDPKGEPFAFSGDLDISSRNKGGPTIDLNIMTRRGQFRHVMRRFCGEPIVSDDEDAVRLFVFNATTSMVIDGQAIVFDRFDALLLGEANSNIALTGHAVTDVLAITIYRVD</sequence>
<dbReference type="CDD" id="cd20293">
    <property type="entry name" value="cupin_HutD_N"/>
    <property type="match status" value="1"/>
</dbReference>
<dbReference type="AlphaFoldDB" id="A0A936YQ69"/>
<evidence type="ECO:0000313" key="1">
    <source>
        <dbReference type="EMBL" id="MBL0372476.1"/>
    </source>
</evidence>
<name>A0A936YQ69_9HYPH</name>
<reference evidence="1" key="1">
    <citation type="submission" date="2021-01" db="EMBL/GenBank/DDBJ databases">
        <title>Rhizobium sp. strain KVB221 16S ribosomal RNA gene Genome sequencing and assembly.</title>
        <authorList>
            <person name="Kang M."/>
        </authorList>
    </citation>
    <scope>NUCLEOTIDE SEQUENCE</scope>
    <source>
        <strain evidence="1">KVB221</strain>
    </source>
</reference>
<dbReference type="RefSeq" id="WP_201657274.1">
    <property type="nucleotide sequence ID" value="NZ_JAEQNC010000005.1"/>
</dbReference>
<dbReference type="Pfam" id="PF05962">
    <property type="entry name" value="HutD"/>
    <property type="match status" value="1"/>
</dbReference>
<evidence type="ECO:0000313" key="2">
    <source>
        <dbReference type="Proteomes" id="UP000633219"/>
    </source>
</evidence>
<dbReference type="InterPro" id="IPR014710">
    <property type="entry name" value="RmlC-like_jellyroll"/>
</dbReference>
<proteinExistence type="predicted"/>
<dbReference type="PANTHER" id="PTHR37943">
    <property type="entry name" value="PROTEIN VES"/>
    <property type="match status" value="1"/>
</dbReference>
<dbReference type="InterPro" id="IPR011051">
    <property type="entry name" value="RmlC_Cupin_sf"/>
</dbReference>
<keyword evidence="2" id="KW-1185">Reference proteome</keyword>
<dbReference type="InterPro" id="IPR010282">
    <property type="entry name" value="Uncharacterised_HutD/Ves"/>
</dbReference>
<organism evidence="1 2">
    <name type="scientific">Rhizobium setariae</name>
    <dbReference type="NCBI Taxonomy" id="2801340"/>
    <lineage>
        <taxon>Bacteria</taxon>
        <taxon>Pseudomonadati</taxon>
        <taxon>Pseudomonadota</taxon>
        <taxon>Alphaproteobacteria</taxon>
        <taxon>Hyphomicrobiales</taxon>
        <taxon>Rhizobiaceae</taxon>
        <taxon>Rhizobium/Agrobacterium group</taxon>
        <taxon>Rhizobium</taxon>
    </lineage>
</organism>
<dbReference type="PANTHER" id="PTHR37943:SF1">
    <property type="entry name" value="PROTEIN VES"/>
    <property type="match status" value="1"/>
</dbReference>
<accession>A0A936YQ69</accession>
<dbReference type="Proteomes" id="UP000633219">
    <property type="component" value="Unassembled WGS sequence"/>
</dbReference>
<protein>
    <submittedName>
        <fullName evidence="1">HutD family protein</fullName>
    </submittedName>
</protein>
<dbReference type="EMBL" id="JAEQNC010000005">
    <property type="protein sequence ID" value="MBL0372476.1"/>
    <property type="molecule type" value="Genomic_DNA"/>
</dbReference>
<comment type="caution">
    <text evidence="1">The sequence shown here is derived from an EMBL/GenBank/DDBJ whole genome shotgun (WGS) entry which is preliminary data.</text>
</comment>
<gene>
    <name evidence="1" type="ORF">JJB09_10590</name>
</gene>
<dbReference type="Gene3D" id="2.60.120.10">
    <property type="entry name" value="Jelly Rolls"/>
    <property type="match status" value="1"/>
</dbReference>